<comment type="function">
    <text evidence="9">Core subunit of the mitochondrial membrane respiratory chain NADH dehydrogenase (Complex I) which catalyzes electron transfer from NADH through the respiratory chain, using ubiquinone as an electron acceptor. Essential for the catalytic activity of complex I.</text>
</comment>
<dbReference type="PANTHER" id="PTHR11058:SF9">
    <property type="entry name" value="NADH-UBIQUINONE OXIDOREDUCTASE CHAIN 3"/>
    <property type="match status" value="1"/>
</dbReference>
<reference evidence="10" key="2">
    <citation type="submission" date="2011-08" db="EMBL/GenBank/DDBJ databases">
        <authorList>
            <person name="Dayrat B."/>
        </authorList>
    </citation>
    <scope>NUCLEOTIDE SEQUENCE</scope>
</reference>
<dbReference type="Pfam" id="PF00507">
    <property type="entry name" value="Oxidored_q4"/>
    <property type="match status" value="1"/>
</dbReference>
<evidence type="ECO:0000256" key="9">
    <source>
        <dbReference type="RuleBase" id="RU003640"/>
    </source>
</evidence>
<organism evidence="10">
    <name type="scientific">Myosotella myosotis</name>
    <name type="common">mouse ear snail</name>
    <dbReference type="NCBI Taxonomy" id="252580"/>
    <lineage>
        <taxon>Eukaryota</taxon>
        <taxon>Metazoa</taxon>
        <taxon>Spiralia</taxon>
        <taxon>Lophotrochozoa</taxon>
        <taxon>Mollusca</taxon>
        <taxon>Gastropoda</taxon>
        <taxon>Heterobranchia</taxon>
        <taxon>Euthyneura</taxon>
        <taxon>Panpulmonata</taxon>
        <taxon>Eupulmonata</taxon>
        <taxon>Ellobiida</taxon>
        <taxon>Ellobioidea</taxon>
        <taxon>Ellobiidae</taxon>
        <taxon>Myosotella</taxon>
    </lineage>
</organism>
<dbReference type="InterPro" id="IPR000440">
    <property type="entry name" value="NADH_UbQ/plastoQ_OxRdtase_su3"/>
</dbReference>
<evidence type="ECO:0000313" key="10">
    <source>
        <dbReference type="EMBL" id="AEQ93827.1"/>
    </source>
</evidence>
<protein>
    <recommendedName>
        <fullName evidence="3 9">NADH-ubiquinone oxidoreductase chain 3</fullName>
        <ecNumber evidence="9">7.1.1.2</ecNumber>
    </recommendedName>
</protein>
<comment type="subcellular location">
    <subcellularLocation>
        <location evidence="1">Membrane</location>
    </subcellularLocation>
    <subcellularLocation>
        <location evidence="9">Mitochondrion membrane</location>
        <topology evidence="9">Multi-pass membrane protein</topology>
    </subcellularLocation>
</comment>
<dbReference type="GO" id="GO:0008137">
    <property type="term" value="F:NADH dehydrogenase (ubiquinone) activity"/>
    <property type="evidence" value="ECO:0007669"/>
    <property type="project" value="UniProtKB-UniRule"/>
</dbReference>
<comment type="catalytic activity">
    <reaction evidence="8 9">
        <text>a ubiquinone + NADH + 5 H(+)(in) = a ubiquinol + NAD(+) + 4 H(+)(out)</text>
        <dbReference type="Rhea" id="RHEA:29091"/>
        <dbReference type="Rhea" id="RHEA-COMP:9565"/>
        <dbReference type="Rhea" id="RHEA-COMP:9566"/>
        <dbReference type="ChEBI" id="CHEBI:15378"/>
        <dbReference type="ChEBI" id="CHEBI:16389"/>
        <dbReference type="ChEBI" id="CHEBI:17976"/>
        <dbReference type="ChEBI" id="CHEBI:57540"/>
        <dbReference type="ChEBI" id="CHEBI:57945"/>
        <dbReference type="EC" id="7.1.1.2"/>
    </reaction>
</comment>
<evidence type="ECO:0000256" key="5">
    <source>
        <dbReference type="ARBA" id="ARBA00022692"/>
    </source>
</evidence>
<name>G8HMW1_9EUPU</name>
<dbReference type="PANTHER" id="PTHR11058">
    <property type="entry name" value="NADH-UBIQUINONE OXIDOREDUCTASE CHAIN 3"/>
    <property type="match status" value="1"/>
</dbReference>
<keyword evidence="9" id="KW-0249">Electron transport</keyword>
<evidence type="ECO:0000256" key="7">
    <source>
        <dbReference type="ARBA" id="ARBA00023136"/>
    </source>
</evidence>
<geneLocation type="mitochondrion" evidence="10"/>
<sequence length="116" mass="12838">MIMSALLCTFIPLGLLVIYTFTQYSTGLSESEKLGAFECGFDPLSKMRSPFSSRFFLLTVLFLIFDVEAALLFPILSLATAGLSLSALWSVSIFLLILLAGLYCEWYEGALDWANT</sequence>
<dbReference type="GO" id="GO:0030964">
    <property type="term" value="C:NADH dehydrogenase complex"/>
    <property type="evidence" value="ECO:0007669"/>
    <property type="project" value="TreeGrafter"/>
</dbReference>
<proteinExistence type="inferred from homology"/>
<keyword evidence="9" id="KW-0830">Ubiquinone</keyword>
<evidence type="ECO:0000256" key="6">
    <source>
        <dbReference type="ARBA" id="ARBA00022989"/>
    </source>
</evidence>
<keyword evidence="5 9" id="KW-0812">Transmembrane</keyword>
<evidence type="ECO:0000256" key="1">
    <source>
        <dbReference type="ARBA" id="ARBA00004370"/>
    </source>
</evidence>
<dbReference type="GO" id="GO:0031966">
    <property type="term" value="C:mitochondrial membrane"/>
    <property type="evidence" value="ECO:0007669"/>
    <property type="project" value="UniProtKB-SubCell"/>
</dbReference>
<feature type="transmembrane region" description="Helical" evidence="9">
    <location>
        <begin position="83"/>
        <end position="103"/>
    </location>
</feature>
<gene>
    <name evidence="10" type="primary">nad3</name>
</gene>
<dbReference type="AlphaFoldDB" id="G8HMW1"/>
<dbReference type="EC" id="7.1.1.2" evidence="9"/>
<evidence type="ECO:0000256" key="8">
    <source>
        <dbReference type="ARBA" id="ARBA00049551"/>
    </source>
</evidence>
<feature type="transmembrane region" description="Helical" evidence="9">
    <location>
        <begin position="55"/>
        <end position="76"/>
    </location>
</feature>
<evidence type="ECO:0000256" key="2">
    <source>
        <dbReference type="ARBA" id="ARBA00008472"/>
    </source>
</evidence>
<keyword evidence="9" id="KW-1278">Translocase</keyword>
<dbReference type="Gene3D" id="1.20.58.1610">
    <property type="entry name" value="NADH:ubiquinone/plastoquinone oxidoreductase, chain 3"/>
    <property type="match status" value="1"/>
</dbReference>
<evidence type="ECO:0000256" key="3">
    <source>
        <dbReference type="ARBA" id="ARBA00021007"/>
    </source>
</evidence>
<keyword evidence="7 9" id="KW-0472">Membrane</keyword>
<dbReference type="InterPro" id="IPR038430">
    <property type="entry name" value="NDAH_ubi_oxred_su3_sf"/>
</dbReference>
<keyword evidence="6 9" id="KW-1133">Transmembrane helix</keyword>
<keyword evidence="9" id="KW-0679">Respiratory chain</keyword>
<reference evidence="10" key="1">
    <citation type="journal article" date="2011" name="BMC Evol. Biol.">
        <title>Ten new complete mitochondrial genomes of pulmonates (Mollusca: Gastropoda) and their impact on phylogenetic relationships.</title>
        <authorList>
            <person name="White T.R."/>
            <person name="Conrad M.M."/>
            <person name="Tseng R."/>
            <person name="Balayan S."/>
            <person name="Golding R."/>
            <person name="de Frias Martins A.M."/>
            <person name="Dayrat B.A."/>
        </authorList>
    </citation>
    <scope>NUCLEOTIDE SEQUENCE</scope>
</reference>
<keyword evidence="9" id="KW-0520">NAD</keyword>
<keyword evidence="9 10" id="KW-0496">Mitochondrion</keyword>
<evidence type="ECO:0000256" key="4">
    <source>
        <dbReference type="ARBA" id="ARBA00022448"/>
    </source>
</evidence>
<comment type="similarity">
    <text evidence="2 9">Belongs to the complex I subunit 3 family.</text>
</comment>
<dbReference type="EMBL" id="JN606067">
    <property type="protein sequence ID" value="AEQ93827.1"/>
    <property type="molecule type" value="Genomic_DNA"/>
</dbReference>
<accession>G8HMW1</accession>
<keyword evidence="4 9" id="KW-0813">Transport</keyword>